<dbReference type="Pfam" id="PF13365">
    <property type="entry name" value="Trypsin_2"/>
    <property type="match status" value="1"/>
</dbReference>
<dbReference type="InterPro" id="IPR051201">
    <property type="entry name" value="Chloro_Bact_Ser_Proteases"/>
</dbReference>
<sequence length="447" mass="47211">MNDDSNNNDTNETNDTNDNIIGSESNNTNENIKKDNDKDLTMEMQVPSEDYKEKGSKDIPLILENTNYSNINNEKVKKNKGGMRKRIVAYVIVGVICSTLGGIGSAIVTMNMMKDTSTATTPKVSDTKVASTAKAKLITSTSTDILTVPEIVKKVSSSVVAISTKTTAVSSDVRGDTAEQEGVGTGIIFNKDGYVLTNYHVISGSQNIKVTLNNGKEVSAKVINYDAAADVAVIKLAANTVVPGVAVFGDSDALEVGESVVAIGNPLGTEFIGSVTTGVVSALNRQVSIEDKNLKFIQTDAAINPGNSGGPLVNSKGQVIGINTAKIGETGVEGLGFAIPINTVNPKMENLIKPILNIGISCRDITADISKQYNIPVGVYISQVKEFSSAEKGGITSGDVIIKFDGKEIKTVAEINKIKATHKAGDVVKIELVRNGKTIKINITLSV</sequence>
<dbReference type="RefSeq" id="WP_216146559.1">
    <property type="nucleotide sequence ID" value="NZ_JAHLDV010000008.1"/>
</dbReference>
<organism evidence="6 7">
    <name type="scientific">Clostridium frigoris</name>
    <dbReference type="NCBI Taxonomy" id="205327"/>
    <lineage>
        <taxon>Bacteria</taxon>
        <taxon>Bacillati</taxon>
        <taxon>Bacillota</taxon>
        <taxon>Clostridia</taxon>
        <taxon>Eubacteriales</taxon>
        <taxon>Clostridiaceae</taxon>
        <taxon>Clostridium</taxon>
    </lineage>
</organism>
<feature type="region of interest" description="Disordered" evidence="3">
    <location>
        <begin position="1"/>
        <end position="39"/>
    </location>
</feature>
<evidence type="ECO:0000256" key="1">
    <source>
        <dbReference type="ARBA" id="ARBA00022670"/>
    </source>
</evidence>
<dbReference type="PANTHER" id="PTHR43343:SF3">
    <property type="entry name" value="PROTEASE DO-LIKE 8, CHLOROPLASTIC"/>
    <property type="match status" value="1"/>
</dbReference>
<dbReference type="Proteomes" id="UP000776252">
    <property type="component" value="Unassembled WGS sequence"/>
</dbReference>
<evidence type="ECO:0000313" key="7">
    <source>
        <dbReference type="Proteomes" id="UP000776252"/>
    </source>
</evidence>
<keyword evidence="4" id="KW-0812">Transmembrane</keyword>
<feature type="transmembrane region" description="Helical" evidence="4">
    <location>
        <begin position="87"/>
        <end position="108"/>
    </location>
</feature>
<gene>
    <name evidence="6" type="ORF">KPL37_05930</name>
</gene>
<feature type="compositionally biased region" description="Polar residues" evidence="3">
    <location>
        <begin position="20"/>
        <end position="30"/>
    </location>
</feature>
<protein>
    <submittedName>
        <fullName evidence="6">Trypsin-like peptidase domain-containing protein</fullName>
    </submittedName>
</protein>
<name>A0ABS6BQU8_9CLOT</name>
<dbReference type="PANTHER" id="PTHR43343">
    <property type="entry name" value="PEPTIDASE S12"/>
    <property type="match status" value="1"/>
</dbReference>
<dbReference type="EMBL" id="JAHLDV010000008">
    <property type="protein sequence ID" value="MBU3159296.1"/>
    <property type="molecule type" value="Genomic_DNA"/>
</dbReference>
<evidence type="ECO:0000256" key="2">
    <source>
        <dbReference type="ARBA" id="ARBA00022801"/>
    </source>
</evidence>
<accession>A0ABS6BQU8</accession>
<evidence type="ECO:0000256" key="4">
    <source>
        <dbReference type="SAM" id="Phobius"/>
    </source>
</evidence>
<evidence type="ECO:0000313" key="6">
    <source>
        <dbReference type="EMBL" id="MBU3159296.1"/>
    </source>
</evidence>
<keyword evidence="4" id="KW-0472">Membrane</keyword>
<evidence type="ECO:0000259" key="5">
    <source>
        <dbReference type="PROSITE" id="PS50106"/>
    </source>
</evidence>
<keyword evidence="1" id="KW-0645">Protease</keyword>
<dbReference type="SMART" id="SM00228">
    <property type="entry name" value="PDZ"/>
    <property type="match status" value="1"/>
</dbReference>
<dbReference type="InterPro" id="IPR001478">
    <property type="entry name" value="PDZ"/>
</dbReference>
<dbReference type="Pfam" id="PF13180">
    <property type="entry name" value="PDZ_2"/>
    <property type="match status" value="1"/>
</dbReference>
<feature type="compositionally biased region" description="Low complexity" evidence="3">
    <location>
        <begin position="1"/>
        <end position="19"/>
    </location>
</feature>
<dbReference type="PROSITE" id="PS50106">
    <property type="entry name" value="PDZ"/>
    <property type="match status" value="1"/>
</dbReference>
<comment type="caution">
    <text evidence="6">The sequence shown here is derived from an EMBL/GenBank/DDBJ whole genome shotgun (WGS) entry which is preliminary data.</text>
</comment>
<proteinExistence type="predicted"/>
<feature type="domain" description="PDZ" evidence="5">
    <location>
        <begin position="358"/>
        <end position="436"/>
    </location>
</feature>
<reference evidence="6 7" key="1">
    <citation type="submission" date="2021-06" db="EMBL/GenBank/DDBJ databases">
        <title>Clostridia strains as spoilage organisms.</title>
        <authorList>
            <person name="Wambui J."/>
            <person name="Stephan R."/>
            <person name="Stevens M.J.A."/>
        </authorList>
    </citation>
    <scope>NUCLEOTIDE SEQUENCE [LARGE SCALE GENOMIC DNA]</scope>
    <source>
        <strain evidence="6 7">DSM 14204</strain>
    </source>
</reference>
<keyword evidence="4" id="KW-1133">Transmembrane helix</keyword>
<keyword evidence="7" id="KW-1185">Reference proteome</keyword>
<evidence type="ECO:0000256" key="3">
    <source>
        <dbReference type="SAM" id="MobiDB-lite"/>
    </source>
</evidence>
<keyword evidence="2" id="KW-0378">Hydrolase</keyword>